<feature type="non-terminal residue" evidence="1">
    <location>
        <position position="57"/>
    </location>
</feature>
<protein>
    <submittedName>
        <fullName evidence="1">Uncharacterized protein</fullName>
    </submittedName>
</protein>
<organism evidence="1 2">
    <name type="scientific">Sphaeroforma arctica JP610</name>
    <dbReference type="NCBI Taxonomy" id="667725"/>
    <lineage>
        <taxon>Eukaryota</taxon>
        <taxon>Ichthyosporea</taxon>
        <taxon>Ichthyophonida</taxon>
        <taxon>Sphaeroforma</taxon>
    </lineage>
</organism>
<reference evidence="1 2" key="1">
    <citation type="submission" date="2011-02" db="EMBL/GenBank/DDBJ databases">
        <title>The Genome Sequence of Sphaeroforma arctica JP610.</title>
        <authorList>
            <consortium name="The Broad Institute Genome Sequencing Platform"/>
            <person name="Russ C."/>
            <person name="Cuomo C."/>
            <person name="Young S.K."/>
            <person name="Zeng Q."/>
            <person name="Gargeya S."/>
            <person name="Alvarado L."/>
            <person name="Berlin A."/>
            <person name="Chapman S.B."/>
            <person name="Chen Z."/>
            <person name="Freedman E."/>
            <person name="Gellesch M."/>
            <person name="Goldberg J."/>
            <person name="Griggs A."/>
            <person name="Gujja S."/>
            <person name="Heilman E."/>
            <person name="Heiman D."/>
            <person name="Howarth C."/>
            <person name="Mehta T."/>
            <person name="Neiman D."/>
            <person name="Pearson M."/>
            <person name="Roberts A."/>
            <person name="Saif S."/>
            <person name="Shea T."/>
            <person name="Shenoy N."/>
            <person name="Sisk P."/>
            <person name="Stolte C."/>
            <person name="Sykes S."/>
            <person name="White J."/>
            <person name="Yandava C."/>
            <person name="Burger G."/>
            <person name="Gray M.W."/>
            <person name="Holland P.W.H."/>
            <person name="King N."/>
            <person name="Lang F.B.F."/>
            <person name="Roger A.J."/>
            <person name="Ruiz-Trillo I."/>
            <person name="Haas B."/>
            <person name="Nusbaum C."/>
            <person name="Birren B."/>
        </authorList>
    </citation>
    <scope>NUCLEOTIDE SEQUENCE [LARGE SCALE GENOMIC DNA]</scope>
    <source>
        <strain evidence="1 2">JP610</strain>
    </source>
</reference>
<dbReference type="AlphaFoldDB" id="A0A0L0F0X2"/>
<evidence type="ECO:0000313" key="1">
    <source>
        <dbReference type="EMBL" id="KNC70357.1"/>
    </source>
</evidence>
<proteinExistence type="predicted"/>
<dbReference type="EMBL" id="KQ251395">
    <property type="protein sequence ID" value="KNC70357.1"/>
    <property type="molecule type" value="Genomic_DNA"/>
</dbReference>
<sequence length="57" mass="6063">VTYTKYIVDSTAEGFGSLSAEQSVLTRPRELGKALSRYAGLTAKVVVTAIGRGDDDK</sequence>
<dbReference type="Proteomes" id="UP000054560">
    <property type="component" value="Unassembled WGS sequence"/>
</dbReference>
<keyword evidence="2" id="KW-1185">Reference proteome</keyword>
<name>A0A0L0F0X2_9EUKA</name>
<accession>A0A0L0F0X2</accession>
<gene>
    <name evidence="1" type="ORF">SARC_17119</name>
</gene>
<dbReference type="RefSeq" id="XP_014144259.1">
    <property type="nucleotide sequence ID" value="XM_014288784.1"/>
</dbReference>
<dbReference type="GeneID" id="25917623"/>
<feature type="non-terminal residue" evidence="1">
    <location>
        <position position="1"/>
    </location>
</feature>
<evidence type="ECO:0000313" key="2">
    <source>
        <dbReference type="Proteomes" id="UP000054560"/>
    </source>
</evidence>